<evidence type="ECO:0000313" key="13">
    <source>
        <dbReference type="Proteomes" id="UP001158576"/>
    </source>
</evidence>
<feature type="region of interest" description="Disordered" evidence="10">
    <location>
        <begin position="194"/>
        <end position="292"/>
    </location>
</feature>
<gene>
    <name evidence="12" type="ORF">OKIOD_LOCUS2989</name>
</gene>
<sequence>MDANDIFGSDSKKEKGFKARSKTRYLSGNGSLLGNSMNGSTMRIRNVKKEGRRAPARIRRRFEDVGASPEKPENPPAVIPQPHNEVENEDPEEDESIHIPVPRRRKVDMSKSKSVLAKSVLTRSKLESTPASSRQRTVFGGLLDDAAIEKTTMLGGHMETPKDNSFEADKISRVTEPVPLSFGEAVENESFALFGASDQSTPSEQSAEDLVPETPYKAKDAEKKLKDSNSSPLKEIQQNISVNKVSSPKTFAPVEPARSNSLGPIPIRAYASPTKEASPSNDLPPTSSKNKDLFKSLDESSFYFHIQNTPLKSATNEKAPVEPPVYETIPSVEDAEQEIALTSCALTKSEEIRPVAAKKLALPVVSQEEPMVIELQDNETSVRSSTKRKSEESPSVVPKLQKLDKSRLTMNKRVSNRPLRAVRRMIDDPPTIRLSQSPDKPKEVKAKPTGTKMRRRRKTSIGETPDLRKNLPLVPRGRRFSRDVPDPADSFVQNPIRRQTRQSVRLQEGEKTRKPLAVRSRSKDAPTEVVAKAPQRKSIRPRSKIQSSPEKEPVEVEARPVQIRPRVRTKVPSPESKERTEPTANAARRKSTRPRSKQISSEKESSSSSVTKTAKRKTSAKVPEVSARRRTRLSMAQDSSKPIVPIRRRELESQPNSSKKIERAIEVPALPTMFKVPKKKQKESKKPRSKHFDSGLDMIGIGDDFQIPNAPKPVVAPGRLGKTMGLDNRSIFDVTGAFSRNHLSTSMLTKTMSKRIFEDDDKYEPTEEVKRALGVLKQDSPLTISSHLTSLNIKNIVKIGEGVFGEVYMGDVSKKKMILKVIPVDGTTHINSSPQKPIREVLGEYLIASALETANMPGFCRVQNATVCKGIYAKGLRTAWDKYHEEKESENDRPWEVLKEKSQLYMILAMDNCGTDLDSAKLSAKDAVSILRDISVSISKAEAAIEFEHRDLHTGNILVKEIDGKIVPTVIDFTLSRAKHPEHGPVFADLELDHEIFEGSGDPQFDVYRDMQVESQKDWSKFCPTTNVLWLKFLAGWLGRNIKPCKTAQRLTRFASSSSLPHSSEEFLTVFTKKFSSLL</sequence>
<reference evidence="12 13" key="1">
    <citation type="submission" date="2021-04" db="EMBL/GenBank/DDBJ databases">
        <authorList>
            <person name="Bliznina A."/>
        </authorList>
    </citation>
    <scope>NUCLEOTIDE SEQUENCE [LARGE SCALE GENOMIC DNA]</scope>
</reference>
<evidence type="ECO:0000313" key="12">
    <source>
        <dbReference type="EMBL" id="CAG5086991.1"/>
    </source>
</evidence>
<dbReference type="EMBL" id="OU015568">
    <property type="protein sequence ID" value="CAG5086991.1"/>
    <property type="molecule type" value="Genomic_DNA"/>
</dbReference>
<feature type="compositionally biased region" description="Basic residues" evidence="10">
    <location>
        <begin position="587"/>
        <end position="596"/>
    </location>
</feature>
<comment type="catalytic activity">
    <reaction evidence="8">
        <text>L-seryl-[protein] + ATP = O-phospho-L-seryl-[protein] + ADP + H(+)</text>
        <dbReference type="Rhea" id="RHEA:17989"/>
        <dbReference type="Rhea" id="RHEA-COMP:9863"/>
        <dbReference type="Rhea" id="RHEA-COMP:11604"/>
        <dbReference type="ChEBI" id="CHEBI:15378"/>
        <dbReference type="ChEBI" id="CHEBI:29999"/>
        <dbReference type="ChEBI" id="CHEBI:30616"/>
        <dbReference type="ChEBI" id="CHEBI:83421"/>
        <dbReference type="ChEBI" id="CHEBI:456216"/>
        <dbReference type="EC" id="2.7.11.1"/>
    </reaction>
</comment>
<evidence type="ECO:0000256" key="1">
    <source>
        <dbReference type="ARBA" id="ARBA00012513"/>
    </source>
</evidence>
<feature type="region of interest" description="Disordered" evidence="10">
    <location>
        <begin position="376"/>
        <end position="659"/>
    </location>
</feature>
<dbReference type="Gene3D" id="3.30.200.20">
    <property type="entry name" value="Phosphorylase Kinase, domain 1"/>
    <property type="match status" value="1"/>
</dbReference>
<protein>
    <recommendedName>
        <fullName evidence="1">non-specific serine/threonine protein kinase</fullName>
        <ecNumber evidence="1">2.7.11.1</ecNumber>
    </recommendedName>
</protein>
<dbReference type="InterPro" id="IPR000719">
    <property type="entry name" value="Prot_kinase_dom"/>
</dbReference>
<keyword evidence="13" id="KW-1185">Reference proteome</keyword>
<keyword evidence="3" id="KW-0808">Transferase</keyword>
<evidence type="ECO:0000256" key="5">
    <source>
        <dbReference type="ARBA" id="ARBA00022777"/>
    </source>
</evidence>
<proteinExistence type="predicted"/>
<dbReference type="PANTHER" id="PTHR24419">
    <property type="entry name" value="INTERLEUKIN-1 RECEPTOR-ASSOCIATED KINASE"/>
    <property type="match status" value="1"/>
</dbReference>
<comment type="catalytic activity">
    <reaction evidence="7">
        <text>L-threonyl-[protein] + ATP = O-phospho-L-threonyl-[protein] + ADP + H(+)</text>
        <dbReference type="Rhea" id="RHEA:46608"/>
        <dbReference type="Rhea" id="RHEA-COMP:11060"/>
        <dbReference type="Rhea" id="RHEA-COMP:11605"/>
        <dbReference type="ChEBI" id="CHEBI:15378"/>
        <dbReference type="ChEBI" id="CHEBI:30013"/>
        <dbReference type="ChEBI" id="CHEBI:30616"/>
        <dbReference type="ChEBI" id="CHEBI:61977"/>
        <dbReference type="ChEBI" id="CHEBI:456216"/>
        <dbReference type="EC" id="2.7.11.1"/>
    </reaction>
</comment>
<dbReference type="Proteomes" id="UP001158576">
    <property type="component" value="Chromosome PAR"/>
</dbReference>
<evidence type="ECO:0000256" key="10">
    <source>
        <dbReference type="SAM" id="MobiDB-lite"/>
    </source>
</evidence>
<feature type="compositionally biased region" description="Basic residues" evidence="10">
    <location>
        <begin position="534"/>
        <end position="543"/>
    </location>
</feature>
<keyword evidence="2" id="KW-0723">Serine/threonine-protein kinase</keyword>
<evidence type="ECO:0000259" key="11">
    <source>
        <dbReference type="PROSITE" id="PS50011"/>
    </source>
</evidence>
<dbReference type="Pfam" id="PF12330">
    <property type="entry name" value="Haspin_kinase"/>
    <property type="match status" value="1"/>
</dbReference>
<dbReference type="InterPro" id="IPR011009">
    <property type="entry name" value="Kinase-like_dom_sf"/>
</dbReference>
<dbReference type="PROSITE" id="PS50011">
    <property type="entry name" value="PROTEIN_KINASE_DOM"/>
    <property type="match status" value="1"/>
</dbReference>
<dbReference type="Gene3D" id="1.10.510.10">
    <property type="entry name" value="Transferase(Phosphotransferase) domain 1"/>
    <property type="match status" value="1"/>
</dbReference>
<evidence type="ECO:0000256" key="3">
    <source>
        <dbReference type="ARBA" id="ARBA00022679"/>
    </source>
</evidence>
<evidence type="ECO:0000256" key="7">
    <source>
        <dbReference type="ARBA" id="ARBA00047899"/>
    </source>
</evidence>
<evidence type="ECO:0000256" key="9">
    <source>
        <dbReference type="PROSITE-ProRule" id="PRU10141"/>
    </source>
</evidence>
<feature type="region of interest" description="Disordered" evidence="10">
    <location>
        <begin position="1"/>
        <end position="114"/>
    </location>
</feature>
<evidence type="ECO:0000256" key="2">
    <source>
        <dbReference type="ARBA" id="ARBA00022527"/>
    </source>
</evidence>
<name>A0ABN7RWA0_OIKDI</name>
<dbReference type="InterPro" id="IPR017441">
    <property type="entry name" value="Protein_kinase_ATP_BS"/>
</dbReference>
<feature type="compositionally biased region" description="Low complexity" evidence="10">
    <location>
        <begin position="26"/>
        <end position="40"/>
    </location>
</feature>
<dbReference type="SUPFAM" id="SSF56112">
    <property type="entry name" value="Protein kinase-like (PK-like)"/>
    <property type="match status" value="1"/>
</dbReference>
<organism evidence="12 13">
    <name type="scientific">Oikopleura dioica</name>
    <name type="common">Tunicate</name>
    <dbReference type="NCBI Taxonomy" id="34765"/>
    <lineage>
        <taxon>Eukaryota</taxon>
        <taxon>Metazoa</taxon>
        <taxon>Chordata</taxon>
        <taxon>Tunicata</taxon>
        <taxon>Appendicularia</taxon>
        <taxon>Copelata</taxon>
        <taxon>Oikopleuridae</taxon>
        <taxon>Oikopleura</taxon>
    </lineage>
</organism>
<keyword evidence="5" id="KW-0418">Kinase</keyword>
<feature type="compositionally biased region" description="Polar residues" evidence="10">
    <location>
        <begin position="275"/>
        <end position="288"/>
    </location>
</feature>
<accession>A0ABN7RWA0</accession>
<evidence type="ECO:0000256" key="6">
    <source>
        <dbReference type="ARBA" id="ARBA00022840"/>
    </source>
</evidence>
<evidence type="ECO:0000256" key="4">
    <source>
        <dbReference type="ARBA" id="ARBA00022741"/>
    </source>
</evidence>
<dbReference type="InterPro" id="IPR024604">
    <property type="entry name" value="GSG2_C"/>
</dbReference>
<feature type="compositionally biased region" description="Basic and acidic residues" evidence="10">
    <location>
        <begin position="216"/>
        <end position="227"/>
    </location>
</feature>
<feature type="compositionally biased region" description="Polar residues" evidence="10">
    <location>
        <begin position="228"/>
        <end position="249"/>
    </location>
</feature>
<feature type="compositionally biased region" description="Polar residues" evidence="10">
    <location>
        <begin position="491"/>
        <end position="505"/>
    </location>
</feature>
<dbReference type="PANTHER" id="PTHR24419:SF18">
    <property type="entry name" value="SERINE_THREONINE-PROTEIN KINASE HASPIN"/>
    <property type="match status" value="1"/>
</dbReference>
<dbReference type="SMART" id="SM01331">
    <property type="entry name" value="DUF3635"/>
    <property type="match status" value="1"/>
</dbReference>
<keyword evidence="4 9" id="KW-0547">Nucleotide-binding</keyword>
<feature type="binding site" evidence="9">
    <location>
        <position position="820"/>
    </location>
    <ligand>
        <name>ATP</name>
        <dbReference type="ChEBI" id="CHEBI:30616"/>
    </ligand>
</feature>
<keyword evidence="6 9" id="KW-0067">ATP-binding</keyword>
<feature type="compositionally biased region" description="Basic and acidic residues" evidence="10">
    <location>
        <begin position="549"/>
        <end position="558"/>
    </location>
</feature>
<evidence type="ECO:0000256" key="8">
    <source>
        <dbReference type="ARBA" id="ARBA00048679"/>
    </source>
</evidence>
<dbReference type="EC" id="2.7.11.1" evidence="1"/>
<feature type="domain" description="Protein kinase" evidence="11">
    <location>
        <begin position="793"/>
        <end position="1079"/>
    </location>
</feature>
<dbReference type="PROSITE" id="PS00107">
    <property type="entry name" value="PROTEIN_KINASE_ATP"/>
    <property type="match status" value="1"/>
</dbReference>